<keyword evidence="1" id="KW-0808">Transferase</keyword>
<name>A0ACC3S9Q9_9PEZI</name>
<proteinExistence type="predicted"/>
<keyword evidence="2" id="KW-1185">Reference proteome</keyword>
<reference evidence="1" key="1">
    <citation type="submission" date="2024-02" db="EMBL/GenBank/DDBJ databases">
        <title>Metagenome Assembled Genome of Zalaria obscura JY119.</title>
        <authorList>
            <person name="Vighnesh L."/>
            <person name="Jagadeeshwari U."/>
            <person name="Venkata Ramana C."/>
            <person name="Sasikala C."/>
        </authorList>
    </citation>
    <scope>NUCLEOTIDE SEQUENCE</scope>
    <source>
        <strain evidence="1">JY119</strain>
    </source>
</reference>
<accession>A0ACC3S9Q9</accession>
<sequence>MEAFTFASSTDLRTRVNVKVNRLEGYEKPIPYSTLLKRPDLRHRGSNLSPTSELYVTAQIYADSKPLTVHAQTPYKHFKSSRIWNEWLELPIDYSTLPQNAQLALTIWDLSPVGGEGASGHHIPFGGTTISLFEDDGTLRKGRHKCRLWRQKSADGFTETTTPWAPLTKKGRRAQAEEKLFYDEKRINKTAELSRLQDLLKKHEMGDIPENKWLDQLVFRHIEKLERSSIRDEANAQGNHQETSGQANGSTINGHSPTGPDERNGIFYLYIEFPRFDHPVVFTDHEYPPPPISDLPPRSIPGTDIRLKPPPDVQLGPGVDTSSPGYGDPDGAQLIRIYDPEVGFRDNPAEAKHRSLVRGQRTGVLDRHLKPNPRIRDRLNLIMTYGPTRELTPDEKDIVWKFRHHLTRDKRALTKLVKSVSWGDANEVRQVIQLLPKWEEIDVDAALELLGPAYDNREIRAYAVARLRKADDEELQLYLLQLVQALKFEPEAHVGDESDASDSSLAAFLIARSATNLALGNYLHWYLMVELDDRSNHDPQAVKCRKLFARVSYDFMQELERTSEGHARRKTLLRQGELITVLSKFAEDARSSREDRQRKIEKLKQALADPKNDMVKIDPPLPLPLNPDIFISGCFPNECNIFKSTLSPLLVTYKTSEGERFPMIFKTGDNLRQDQLIIQIISLMDRLLQKENLNLQLSPYRILATGALSGAVQFVADSKPISDILGSAKFKGSILEYLRSNSPAPPAGPDGPSTGILGVRKDAMDNYVKSCAGYCVITYLLGVGDRHMDNLLLTPDGHFFHIDFGYILGRDPKPLAPIIAGTDFALFGYDQGVMGGLLTLPSFLKLFPQINTVTPPPGVTASQASNVQGITVGGYTLGCFFGAVATIWLGNILGRKRTIFIGSSIMVVGAALQCSSYSLGQLIAARLITGFGNGMNTSTVPTWQSETSKSHRRGQMVMIEGSLIVFGVMLSYWIDLGFSFLEPKSPRWLVLKGREDDALEVLCCLSDLPPEDPRIQSEFQAVKDTVLEMSRGTFADCFKRNRNRNLHRTVLAYVNQMFQQISGINIITYYAATIFENNIGLSGFISRLLAACNGTEYFIASWIAIFTIEKFGRRRLMLFGAAGQAASMAILAGTTSVVGTSTGIAAAAFLFIFNSFFAVGWLGMTWLYPAEITPLSIRAPANALSTTGNWIFNFMVVMVTPVAFANIGYKTYVVFAVINAFMVPCVYFFYPETAYRSLEEMDEIFHKTTSIWDVVKVARETPRRFGKNGELLINYEDTEEYAAYTERRRSSIASAGGRPQMMAKEGDGIVQHHDNVSADGGSDEKKV</sequence>
<evidence type="ECO:0000313" key="2">
    <source>
        <dbReference type="Proteomes" id="UP001320706"/>
    </source>
</evidence>
<dbReference type="EC" id="2.7.1.137" evidence="1"/>
<dbReference type="Proteomes" id="UP001320706">
    <property type="component" value="Unassembled WGS sequence"/>
</dbReference>
<organism evidence="1 2">
    <name type="scientific">Zalaria obscura</name>
    <dbReference type="NCBI Taxonomy" id="2024903"/>
    <lineage>
        <taxon>Eukaryota</taxon>
        <taxon>Fungi</taxon>
        <taxon>Dikarya</taxon>
        <taxon>Ascomycota</taxon>
        <taxon>Pezizomycotina</taxon>
        <taxon>Dothideomycetes</taxon>
        <taxon>Dothideomycetidae</taxon>
        <taxon>Dothideales</taxon>
        <taxon>Zalariaceae</taxon>
        <taxon>Zalaria</taxon>
    </lineage>
</organism>
<protein>
    <submittedName>
        <fullName evidence="1">Phosphatidylinositol (PI) 3-kinase</fullName>
        <ecNumber evidence="1">2.7.1.137</ecNumber>
    </submittedName>
</protein>
<dbReference type="EMBL" id="JAMKPW020000033">
    <property type="protein sequence ID" value="KAK8202215.1"/>
    <property type="molecule type" value="Genomic_DNA"/>
</dbReference>
<gene>
    <name evidence="1" type="primary">VPS34</name>
    <name evidence="1" type="ORF">M8818_005742</name>
</gene>
<evidence type="ECO:0000313" key="1">
    <source>
        <dbReference type="EMBL" id="KAK8202215.1"/>
    </source>
</evidence>
<comment type="caution">
    <text evidence="1">The sequence shown here is derived from an EMBL/GenBank/DDBJ whole genome shotgun (WGS) entry which is preliminary data.</text>
</comment>